<feature type="transmembrane region" description="Helical" evidence="11">
    <location>
        <begin position="361"/>
        <end position="380"/>
    </location>
</feature>
<evidence type="ECO:0000256" key="8">
    <source>
        <dbReference type="ARBA" id="ARBA00048679"/>
    </source>
</evidence>
<dbReference type="AlphaFoldDB" id="A0A5C5Y0J3"/>
<accession>A0A5C5Y0J3</accession>
<evidence type="ECO:0000259" key="12">
    <source>
        <dbReference type="PROSITE" id="PS50011"/>
    </source>
</evidence>
<evidence type="ECO:0000256" key="11">
    <source>
        <dbReference type="SAM" id="Phobius"/>
    </source>
</evidence>
<dbReference type="RefSeq" id="WP_145297086.1">
    <property type="nucleotide sequence ID" value="NZ_CP036319.1"/>
</dbReference>
<keyword evidence="11" id="KW-0472">Membrane</keyword>
<dbReference type="InterPro" id="IPR000719">
    <property type="entry name" value="Prot_kinase_dom"/>
</dbReference>
<proteinExistence type="predicted"/>
<dbReference type="Gene3D" id="1.10.510.10">
    <property type="entry name" value="Transferase(Phosphotransferase) domain 1"/>
    <property type="match status" value="1"/>
</dbReference>
<evidence type="ECO:0000256" key="5">
    <source>
        <dbReference type="ARBA" id="ARBA00022777"/>
    </source>
</evidence>
<comment type="catalytic activity">
    <reaction evidence="8">
        <text>L-seryl-[protein] + ATP = O-phospho-L-seryl-[protein] + ADP + H(+)</text>
        <dbReference type="Rhea" id="RHEA:17989"/>
        <dbReference type="Rhea" id="RHEA-COMP:9863"/>
        <dbReference type="Rhea" id="RHEA-COMP:11604"/>
        <dbReference type="ChEBI" id="CHEBI:15378"/>
        <dbReference type="ChEBI" id="CHEBI:29999"/>
        <dbReference type="ChEBI" id="CHEBI:30616"/>
        <dbReference type="ChEBI" id="CHEBI:83421"/>
        <dbReference type="ChEBI" id="CHEBI:456216"/>
        <dbReference type="EC" id="2.7.11.1"/>
    </reaction>
</comment>
<dbReference type="GO" id="GO:0005524">
    <property type="term" value="F:ATP binding"/>
    <property type="evidence" value="ECO:0007669"/>
    <property type="project" value="UniProtKB-UniRule"/>
</dbReference>
<comment type="catalytic activity">
    <reaction evidence="7">
        <text>L-threonyl-[protein] + ATP = O-phospho-L-threonyl-[protein] + ADP + H(+)</text>
        <dbReference type="Rhea" id="RHEA:46608"/>
        <dbReference type="Rhea" id="RHEA-COMP:11060"/>
        <dbReference type="Rhea" id="RHEA-COMP:11605"/>
        <dbReference type="ChEBI" id="CHEBI:15378"/>
        <dbReference type="ChEBI" id="CHEBI:30013"/>
        <dbReference type="ChEBI" id="CHEBI:30616"/>
        <dbReference type="ChEBI" id="CHEBI:61977"/>
        <dbReference type="ChEBI" id="CHEBI:456216"/>
        <dbReference type="EC" id="2.7.11.1"/>
    </reaction>
</comment>
<keyword evidence="11" id="KW-0812">Transmembrane</keyword>
<feature type="region of interest" description="Disordered" evidence="10">
    <location>
        <begin position="1"/>
        <end position="46"/>
    </location>
</feature>
<keyword evidence="5 13" id="KW-0418">Kinase</keyword>
<evidence type="ECO:0000256" key="6">
    <source>
        <dbReference type="ARBA" id="ARBA00022840"/>
    </source>
</evidence>
<evidence type="ECO:0000256" key="4">
    <source>
        <dbReference type="ARBA" id="ARBA00022741"/>
    </source>
</evidence>
<dbReference type="FunFam" id="1.10.510.10:FF:000021">
    <property type="entry name" value="Serine/threonine protein kinase"/>
    <property type="match status" value="1"/>
</dbReference>
<dbReference type="InterPro" id="IPR011009">
    <property type="entry name" value="Kinase-like_dom_sf"/>
</dbReference>
<dbReference type="PANTHER" id="PTHR43289:SF6">
    <property type="entry name" value="SERINE_THREONINE-PROTEIN KINASE NEKL-3"/>
    <property type="match status" value="1"/>
</dbReference>
<dbReference type="InterPro" id="IPR017441">
    <property type="entry name" value="Protein_kinase_ATP_BS"/>
</dbReference>
<evidence type="ECO:0000313" key="14">
    <source>
        <dbReference type="Proteomes" id="UP000317238"/>
    </source>
</evidence>
<feature type="domain" description="Protein kinase" evidence="12">
    <location>
        <begin position="58"/>
        <end position="322"/>
    </location>
</feature>
<dbReference type="Gene3D" id="3.30.200.20">
    <property type="entry name" value="Phosphorylase Kinase, domain 1"/>
    <property type="match status" value="1"/>
</dbReference>
<sequence length="539" mass="59153">MNPADDPTEDQGSHPEPMETPSDLSPTDPDQTQAGPRVTSAEPSKSSASLVGCRLGEYQVLRKLGRGGMADVYAAKQLSLNRDVALKVLRKQFAMDEAYVKRFRREATAAAKLNHPNIVGVYDVKQVEDQYFIAQELIDGANLREHLDRRGPLDADEGVRVLMAVGQALEVAAEAGITHRDIKPENIMHSSRGEIKVADFGLARLGPEPGRSHAELTQAGLTLGTPRYMSPEQIQGRQVDSRSDLYSLGVTMYHLLTGRPPFEAEDPLALAVMHLHETPPPIDKARGSDDLPPWLVTVIGRLISKMPEDRFQSASEMLDVIRSETGEGSGGWSGGAVAATTRLQRASALARRRQRRRMLRIAACVGLPLIAAVAGIAMAARSPRPDVATLLSPTEVVQAESVEAQWIEAVRRSDAAGWKAVMEYFPPELNATNQEYANRARIQLGRYLIEQKQYREADRVLDQMLADPSLRGIYQVTALILRSQVAKARGDSTSLATLRQRLTNQISKLKSSNPQQASILGDVFSDREMMEIGVTLDET</sequence>
<dbReference type="Proteomes" id="UP000317238">
    <property type="component" value="Unassembled WGS sequence"/>
</dbReference>
<dbReference type="FunFam" id="3.30.200.20:FF:000035">
    <property type="entry name" value="Serine/threonine protein kinase Stk1"/>
    <property type="match status" value="1"/>
</dbReference>
<keyword evidence="6 9" id="KW-0067">ATP-binding</keyword>
<dbReference type="GO" id="GO:0004674">
    <property type="term" value="F:protein serine/threonine kinase activity"/>
    <property type="evidence" value="ECO:0007669"/>
    <property type="project" value="UniProtKB-KW"/>
</dbReference>
<dbReference type="OrthoDB" id="6111975at2"/>
<dbReference type="EMBL" id="SJPL01000001">
    <property type="protein sequence ID" value="TWT68123.1"/>
    <property type="molecule type" value="Genomic_DNA"/>
</dbReference>
<comment type="caution">
    <text evidence="13">The sequence shown here is derived from an EMBL/GenBank/DDBJ whole genome shotgun (WGS) entry which is preliminary data.</text>
</comment>
<dbReference type="GO" id="GO:0106310">
    <property type="term" value="F:protein serine kinase activity"/>
    <property type="evidence" value="ECO:0007669"/>
    <property type="project" value="RHEA"/>
</dbReference>
<reference evidence="13 14" key="1">
    <citation type="submission" date="2019-02" db="EMBL/GenBank/DDBJ databases">
        <title>Deep-cultivation of Planctomycetes and their phenomic and genomic characterization uncovers novel biology.</title>
        <authorList>
            <person name="Wiegand S."/>
            <person name="Jogler M."/>
            <person name="Boedeker C."/>
            <person name="Pinto D."/>
            <person name="Vollmers J."/>
            <person name="Rivas-Marin E."/>
            <person name="Kohn T."/>
            <person name="Peeters S.H."/>
            <person name="Heuer A."/>
            <person name="Rast P."/>
            <person name="Oberbeckmann S."/>
            <person name="Bunk B."/>
            <person name="Jeske O."/>
            <person name="Meyerdierks A."/>
            <person name="Storesund J.E."/>
            <person name="Kallscheuer N."/>
            <person name="Luecker S."/>
            <person name="Lage O.M."/>
            <person name="Pohl T."/>
            <person name="Merkel B.J."/>
            <person name="Hornburger P."/>
            <person name="Mueller R.-W."/>
            <person name="Bruemmer F."/>
            <person name="Labrenz M."/>
            <person name="Spormann A.M."/>
            <person name="Op Den Camp H."/>
            <person name="Overmann J."/>
            <person name="Amann R."/>
            <person name="Jetten M.S.M."/>
            <person name="Mascher T."/>
            <person name="Medema M.H."/>
            <person name="Devos D.P."/>
            <person name="Kaster A.-K."/>
            <person name="Ovreas L."/>
            <person name="Rohde M."/>
            <person name="Galperin M.Y."/>
            <person name="Jogler C."/>
        </authorList>
    </citation>
    <scope>NUCLEOTIDE SEQUENCE [LARGE SCALE GENOMIC DNA]</scope>
    <source>
        <strain evidence="13 14">Pan14r</strain>
    </source>
</reference>
<keyword evidence="11" id="KW-1133">Transmembrane helix</keyword>
<dbReference type="PANTHER" id="PTHR43289">
    <property type="entry name" value="MITOGEN-ACTIVATED PROTEIN KINASE KINASE KINASE 20-RELATED"/>
    <property type="match status" value="1"/>
</dbReference>
<evidence type="ECO:0000313" key="13">
    <source>
        <dbReference type="EMBL" id="TWT68123.1"/>
    </source>
</evidence>
<organism evidence="13 14">
    <name type="scientific">Crateriforma conspicua</name>
    <dbReference type="NCBI Taxonomy" id="2527996"/>
    <lineage>
        <taxon>Bacteria</taxon>
        <taxon>Pseudomonadati</taxon>
        <taxon>Planctomycetota</taxon>
        <taxon>Planctomycetia</taxon>
        <taxon>Planctomycetales</taxon>
        <taxon>Planctomycetaceae</taxon>
        <taxon>Crateriforma</taxon>
    </lineage>
</organism>
<dbReference type="SUPFAM" id="SSF56112">
    <property type="entry name" value="Protein kinase-like (PK-like)"/>
    <property type="match status" value="1"/>
</dbReference>
<gene>
    <name evidence="13" type="primary">pknB_2</name>
    <name evidence="13" type="ORF">Pan14r_03620</name>
</gene>
<dbReference type="EC" id="2.7.11.1" evidence="1"/>
<evidence type="ECO:0000256" key="7">
    <source>
        <dbReference type="ARBA" id="ARBA00047899"/>
    </source>
</evidence>
<evidence type="ECO:0000256" key="2">
    <source>
        <dbReference type="ARBA" id="ARBA00022527"/>
    </source>
</evidence>
<evidence type="ECO:0000256" key="1">
    <source>
        <dbReference type="ARBA" id="ARBA00012513"/>
    </source>
</evidence>
<dbReference type="CDD" id="cd14014">
    <property type="entry name" value="STKc_PknB_like"/>
    <property type="match status" value="1"/>
</dbReference>
<keyword evidence="14" id="KW-1185">Reference proteome</keyword>
<dbReference type="Pfam" id="PF00069">
    <property type="entry name" value="Pkinase"/>
    <property type="match status" value="1"/>
</dbReference>
<name>A0A5C5Y0J3_9PLAN</name>
<dbReference type="PROSITE" id="PS50011">
    <property type="entry name" value="PROTEIN_KINASE_DOM"/>
    <property type="match status" value="1"/>
</dbReference>
<feature type="compositionally biased region" description="Polar residues" evidence="10">
    <location>
        <begin position="22"/>
        <end position="34"/>
    </location>
</feature>
<keyword evidence="3 13" id="KW-0808">Transferase</keyword>
<dbReference type="PROSITE" id="PS00107">
    <property type="entry name" value="PROTEIN_KINASE_ATP"/>
    <property type="match status" value="1"/>
</dbReference>
<feature type="binding site" evidence="9">
    <location>
        <position position="87"/>
    </location>
    <ligand>
        <name>ATP</name>
        <dbReference type="ChEBI" id="CHEBI:30616"/>
    </ligand>
</feature>
<dbReference type="SMART" id="SM00220">
    <property type="entry name" value="S_TKc"/>
    <property type="match status" value="1"/>
</dbReference>
<keyword evidence="4 9" id="KW-0547">Nucleotide-binding</keyword>
<evidence type="ECO:0000256" key="3">
    <source>
        <dbReference type="ARBA" id="ARBA00022679"/>
    </source>
</evidence>
<protein>
    <recommendedName>
        <fullName evidence="1">non-specific serine/threonine protein kinase</fullName>
        <ecNumber evidence="1">2.7.11.1</ecNumber>
    </recommendedName>
</protein>
<evidence type="ECO:0000256" key="9">
    <source>
        <dbReference type="PROSITE-ProRule" id="PRU10141"/>
    </source>
</evidence>
<evidence type="ECO:0000256" key="10">
    <source>
        <dbReference type="SAM" id="MobiDB-lite"/>
    </source>
</evidence>
<keyword evidence="2" id="KW-0723">Serine/threonine-protein kinase</keyword>